<dbReference type="InterPro" id="IPR006357">
    <property type="entry name" value="HAD-SF_hydro_IIA"/>
</dbReference>
<comment type="caution">
    <text evidence="1">The sequence shown here is derived from an EMBL/GenBank/DDBJ whole genome shotgun (WGS) entry which is preliminary data.</text>
</comment>
<dbReference type="GO" id="GO:0016791">
    <property type="term" value="F:phosphatase activity"/>
    <property type="evidence" value="ECO:0007669"/>
    <property type="project" value="TreeGrafter"/>
</dbReference>
<reference evidence="1" key="1">
    <citation type="journal article" date="2014" name="Int. J. Syst. Evol. Microbiol.">
        <title>Complete genome sequence of Corynebacterium casei LMG S-19264T (=DSM 44701T), isolated from a smear-ripened cheese.</title>
        <authorList>
            <consortium name="US DOE Joint Genome Institute (JGI-PGF)"/>
            <person name="Walter F."/>
            <person name="Albersmeier A."/>
            <person name="Kalinowski J."/>
            <person name="Ruckert C."/>
        </authorList>
    </citation>
    <scope>NUCLEOTIDE SEQUENCE</scope>
    <source>
        <strain evidence="1">CCM 7684</strain>
    </source>
</reference>
<protein>
    <submittedName>
        <fullName evidence="1">Hydrolase</fullName>
    </submittedName>
</protein>
<dbReference type="InterPro" id="IPR006356">
    <property type="entry name" value="HAD-SF_hydro_IIA_hyp3"/>
</dbReference>
<dbReference type="Gene3D" id="3.40.50.1000">
    <property type="entry name" value="HAD superfamily/HAD-like"/>
    <property type="match status" value="2"/>
</dbReference>
<dbReference type="AlphaFoldDB" id="A0A8J2VNP2"/>
<proteinExistence type="predicted"/>
<dbReference type="RefSeq" id="WP_229729185.1">
    <property type="nucleotide sequence ID" value="NZ_BMCP01000001.1"/>
</dbReference>
<organism evidence="1 2">
    <name type="scientific">Agaricicola taiwanensis</name>
    <dbReference type="NCBI Taxonomy" id="591372"/>
    <lineage>
        <taxon>Bacteria</taxon>
        <taxon>Pseudomonadati</taxon>
        <taxon>Pseudomonadota</taxon>
        <taxon>Alphaproteobacteria</taxon>
        <taxon>Rhodobacterales</taxon>
        <taxon>Paracoccaceae</taxon>
        <taxon>Agaricicola</taxon>
    </lineage>
</organism>
<dbReference type="Proteomes" id="UP000602745">
    <property type="component" value="Unassembled WGS sequence"/>
</dbReference>
<gene>
    <name evidence="1" type="ORF">GCM10007276_09470</name>
</gene>
<dbReference type="EMBL" id="BMCP01000001">
    <property type="protein sequence ID" value="GGE34226.1"/>
    <property type="molecule type" value="Genomic_DNA"/>
</dbReference>
<dbReference type="Pfam" id="PF13344">
    <property type="entry name" value="Hydrolase_6"/>
    <property type="match status" value="1"/>
</dbReference>
<evidence type="ECO:0000313" key="1">
    <source>
        <dbReference type="EMBL" id="GGE34226.1"/>
    </source>
</evidence>
<dbReference type="NCBIfam" id="TIGR01459">
    <property type="entry name" value="HAD-SF-IIA-hyp4"/>
    <property type="match status" value="1"/>
</dbReference>
<evidence type="ECO:0000313" key="2">
    <source>
        <dbReference type="Proteomes" id="UP000602745"/>
    </source>
</evidence>
<reference evidence="1" key="2">
    <citation type="submission" date="2020-09" db="EMBL/GenBank/DDBJ databases">
        <authorList>
            <person name="Sun Q."/>
            <person name="Sedlacek I."/>
        </authorList>
    </citation>
    <scope>NUCLEOTIDE SEQUENCE</scope>
    <source>
        <strain evidence="1">CCM 7684</strain>
    </source>
</reference>
<dbReference type="PANTHER" id="PTHR19288:SF90">
    <property type="entry name" value="OS08G0542600 PROTEIN"/>
    <property type="match status" value="1"/>
</dbReference>
<dbReference type="SUPFAM" id="SSF56784">
    <property type="entry name" value="HAD-like"/>
    <property type="match status" value="1"/>
</dbReference>
<sequence>MTLRGFLAINAAMNQSLLPAETGLATIASRYDVILCDVWGVLHNGARAWREAGEALTRFREAGGAVVLVSNAPRPSAGVVPQLDEFGVPRTAWDGFVSSGDMTREALVKSGAKLVHHIGPARDYTLFEDIKIERGAVEDAEIAVVTGLFNDETESPDDYRDALEVLLQHKVRMICANPDRVVERGGTIVWCAGAIADLYEEMGGAVDWLGKPYPAIYEKALEIAASIRGGKVDRSRVLAVGDAVRTDLAGANSIGVDCLFMTGGIHGPDLGHPPAPAVFSELLAQAKQPPVGWSQRLIWQI</sequence>
<dbReference type="NCBIfam" id="TIGR01460">
    <property type="entry name" value="HAD-SF-IIA"/>
    <property type="match status" value="1"/>
</dbReference>
<dbReference type="InterPro" id="IPR023214">
    <property type="entry name" value="HAD_sf"/>
</dbReference>
<keyword evidence="1" id="KW-0378">Hydrolase</keyword>
<dbReference type="CDD" id="cd07525">
    <property type="entry name" value="HAD_like"/>
    <property type="match status" value="1"/>
</dbReference>
<dbReference type="PANTHER" id="PTHR19288">
    <property type="entry name" value="4-NITROPHENYLPHOSPHATASE-RELATED"/>
    <property type="match status" value="1"/>
</dbReference>
<dbReference type="GO" id="GO:0005737">
    <property type="term" value="C:cytoplasm"/>
    <property type="evidence" value="ECO:0007669"/>
    <property type="project" value="TreeGrafter"/>
</dbReference>
<accession>A0A8J2VNP2</accession>
<name>A0A8J2VNP2_9RHOB</name>
<dbReference type="Pfam" id="PF13242">
    <property type="entry name" value="Hydrolase_like"/>
    <property type="match status" value="1"/>
</dbReference>
<dbReference type="InterPro" id="IPR036412">
    <property type="entry name" value="HAD-like_sf"/>
</dbReference>
<keyword evidence="2" id="KW-1185">Reference proteome</keyword>